<dbReference type="SUPFAM" id="SSF46689">
    <property type="entry name" value="Homeodomain-like"/>
    <property type="match status" value="1"/>
</dbReference>
<dbReference type="InterPro" id="IPR010921">
    <property type="entry name" value="Trp_repressor/repl_initiator"/>
</dbReference>
<feature type="compositionally biased region" description="Basic residues" evidence="2">
    <location>
        <begin position="116"/>
        <end position="129"/>
    </location>
</feature>
<proteinExistence type="inferred from homology"/>
<dbReference type="EMBL" id="NMWU01000053">
    <property type="protein sequence ID" value="PLS29975.1"/>
    <property type="molecule type" value="Genomic_DNA"/>
</dbReference>
<dbReference type="Gene3D" id="1.10.10.10">
    <property type="entry name" value="Winged helix-like DNA-binding domain superfamily/Winged helix DNA-binding domain"/>
    <property type="match status" value="1"/>
</dbReference>
<evidence type="ECO:0000256" key="1">
    <source>
        <dbReference type="ARBA" id="ARBA00038232"/>
    </source>
</evidence>
<dbReference type="InterPro" id="IPR055247">
    <property type="entry name" value="InsJ-like_HTH"/>
</dbReference>
<dbReference type="OrthoDB" id="3233355at2"/>
<sequence length="170" mass="19037">MCGDRRRHYGDEFRKTALALIRQGIGARALAGRVCMPRSTAEKWVLLYRIGGEAALMGERGNRKYDYGTKLAAARDRVEHGLTKAEVMARYGIASITTLENWCREYRAGGPDALRPKPKGRPRGAKPKPKPAPTREQLLEEENAYLRARVAYLEKARALLASKSPTGRNR</sequence>
<dbReference type="Pfam" id="PF13518">
    <property type="entry name" value="HTH_28"/>
    <property type="match status" value="1"/>
</dbReference>
<dbReference type="InterPro" id="IPR052057">
    <property type="entry name" value="IS150/IS1296_orfA-like"/>
</dbReference>
<evidence type="ECO:0000259" key="3">
    <source>
        <dbReference type="Pfam" id="PF13518"/>
    </source>
</evidence>
<keyword evidence="9" id="KW-1185">Reference proteome</keyword>
<dbReference type="PANTHER" id="PTHR33795">
    <property type="entry name" value="INSERTION ELEMENT IS150 PROTEIN INSJ"/>
    <property type="match status" value="1"/>
</dbReference>
<dbReference type="RefSeq" id="WP_101616300.1">
    <property type="nucleotide sequence ID" value="NZ_NMWU01000017.1"/>
</dbReference>
<dbReference type="GO" id="GO:0043565">
    <property type="term" value="F:sequence-specific DNA binding"/>
    <property type="evidence" value="ECO:0007669"/>
    <property type="project" value="InterPro"/>
</dbReference>
<dbReference type="AlphaFoldDB" id="A0A2N5J6Y7"/>
<evidence type="ECO:0000313" key="7">
    <source>
        <dbReference type="EMBL" id="PLS31013.1"/>
    </source>
</evidence>
<organism evidence="5 9">
    <name type="scientific">Bifidobacterium margollesii</name>
    <dbReference type="NCBI Taxonomy" id="2020964"/>
    <lineage>
        <taxon>Bacteria</taxon>
        <taxon>Bacillati</taxon>
        <taxon>Actinomycetota</taxon>
        <taxon>Actinomycetes</taxon>
        <taxon>Bifidobacteriales</taxon>
        <taxon>Bifidobacteriaceae</taxon>
        <taxon>Bifidobacterium</taxon>
    </lineage>
</organism>
<dbReference type="EMBL" id="NMWU01000020">
    <property type="protein sequence ID" value="PLS31013.1"/>
    <property type="molecule type" value="Genomic_DNA"/>
</dbReference>
<evidence type="ECO:0000256" key="2">
    <source>
        <dbReference type="SAM" id="MobiDB-lite"/>
    </source>
</evidence>
<dbReference type="InterPro" id="IPR036388">
    <property type="entry name" value="WH-like_DNA-bd_sf"/>
</dbReference>
<dbReference type="SUPFAM" id="SSF48295">
    <property type="entry name" value="TrpR-like"/>
    <property type="match status" value="1"/>
</dbReference>
<dbReference type="EMBL" id="NMWU01000017">
    <property type="protein sequence ID" value="PLS31150.1"/>
    <property type="molecule type" value="Genomic_DNA"/>
</dbReference>
<gene>
    <name evidence="8" type="ORF">Uis1B_1034</name>
    <name evidence="7" type="ORF">Uis1B_1125</name>
    <name evidence="6" type="ORF">Uis1B_1756</name>
    <name evidence="5" type="ORF">Uis1B_2196</name>
    <name evidence="4" type="ORF">Uis1B_2284</name>
</gene>
<dbReference type="PANTHER" id="PTHR33795:SF1">
    <property type="entry name" value="INSERTION ELEMENT IS150 PROTEIN INSJ"/>
    <property type="match status" value="1"/>
</dbReference>
<evidence type="ECO:0000313" key="6">
    <source>
        <dbReference type="EMBL" id="PLS30427.1"/>
    </source>
</evidence>
<evidence type="ECO:0000313" key="9">
    <source>
        <dbReference type="Proteomes" id="UP000235050"/>
    </source>
</evidence>
<name>A0A2N5J6Y7_9BIFI</name>
<dbReference type="EMBL" id="NMWU01000073">
    <property type="protein sequence ID" value="PLS29656.1"/>
    <property type="molecule type" value="Genomic_DNA"/>
</dbReference>
<feature type="domain" description="Insertion element IS150 protein InsJ-like helix-turn-helix" evidence="3">
    <location>
        <begin position="78"/>
        <end position="123"/>
    </location>
</feature>
<reference evidence="5 9" key="1">
    <citation type="submission" date="2017-07" db="EMBL/GenBank/DDBJ databases">
        <title>Bifidobacterium novel species.</title>
        <authorList>
            <person name="Lugli G.A."/>
            <person name="Milani C."/>
            <person name="Duranti S."/>
            <person name="Mangifesta M."/>
        </authorList>
    </citation>
    <scope>NUCLEOTIDE SEQUENCE [LARGE SCALE GENOMIC DNA]</scope>
    <source>
        <strain evidence="5">61</strain>
        <strain evidence="9">Uis1B</strain>
    </source>
</reference>
<dbReference type="Proteomes" id="UP000235050">
    <property type="component" value="Unassembled WGS sequence"/>
</dbReference>
<evidence type="ECO:0000313" key="5">
    <source>
        <dbReference type="EMBL" id="PLS29975.1"/>
    </source>
</evidence>
<protein>
    <submittedName>
        <fullName evidence="5">Transposase</fullName>
    </submittedName>
</protein>
<dbReference type="EMBL" id="NMWU01000032">
    <property type="protein sequence ID" value="PLS30427.1"/>
    <property type="molecule type" value="Genomic_DNA"/>
</dbReference>
<comment type="caution">
    <text evidence="5">The sequence shown here is derived from an EMBL/GenBank/DDBJ whole genome shotgun (WGS) entry which is preliminary data.</text>
</comment>
<evidence type="ECO:0000313" key="4">
    <source>
        <dbReference type="EMBL" id="PLS29656.1"/>
    </source>
</evidence>
<accession>A0A2N5J6Y7</accession>
<comment type="similarity">
    <text evidence="1">Belongs to the IS150/IS1296 orfA family.</text>
</comment>
<feature type="region of interest" description="Disordered" evidence="2">
    <location>
        <begin position="110"/>
        <end position="138"/>
    </location>
</feature>
<dbReference type="InterPro" id="IPR009057">
    <property type="entry name" value="Homeodomain-like_sf"/>
</dbReference>
<evidence type="ECO:0000313" key="8">
    <source>
        <dbReference type="EMBL" id="PLS31150.1"/>
    </source>
</evidence>